<sequence>MAEFSTTQRVCDPVLPCQRGNLFLNALPLEADSPVLMCTVNGNDTGPLPNGLMYRLPNSLEGTANSLTLSTGDRDFTLFEELDSFPRTRPEDVGVYIGPMEPMDAASPPPPGPSRTERALHLLRTYDMPRALTHRQEIETLQQRVDLGVADNDTHAALDSLLRQVEDTARELGYVDPPIGQEDIYVFALPNNFAIRFTEGEYDLDALSEQHLQKFVIAIAHGLQLIDEASGLQALTDGTDGAVDFTLRGTNLVPLALDLTNMLRRGENRAFIREVARLGGNGRISKVWRNANGTMMLSFRGQAGMRQFLTATAYGVGNAKVGIISTAVQNSQNWAGTLSSVGKGVPVISIVLIGAIDYAEWLAAPETESELSHLIGTLIVDISKVGISVMAGAIAAAGAVLFGWSLIVIVSAGIGAGIAVGFVLDTLDETWGVTRKVQELAKEVGLGLDVFLSRRESGEWSADPAVAGGGSS</sequence>
<reference evidence="2 3" key="1">
    <citation type="submission" date="2019-01" db="EMBL/GenBank/DDBJ databases">
        <title>Complete genome of a denitifying bacterium Halomons sp. BC-M4-5.</title>
        <authorList>
            <person name="Wang L."/>
            <person name="Shao Z."/>
        </authorList>
    </citation>
    <scope>NUCLEOTIDE SEQUENCE [LARGE SCALE GENOMIC DNA]</scope>
    <source>
        <strain evidence="2 3">BC-M4-5</strain>
    </source>
</reference>
<gene>
    <name evidence="2" type="ORF">EKK97_10255</name>
</gene>
<evidence type="ECO:0000313" key="3">
    <source>
        <dbReference type="Proteomes" id="UP000464013"/>
    </source>
</evidence>
<dbReference type="Proteomes" id="UP000464013">
    <property type="component" value="Chromosome"/>
</dbReference>
<dbReference type="EMBL" id="CP035042">
    <property type="protein sequence ID" value="QHC49915.1"/>
    <property type="molecule type" value="Genomic_DNA"/>
</dbReference>
<dbReference type="OrthoDB" id="5762578at2"/>
<evidence type="ECO:0000313" key="2">
    <source>
        <dbReference type="EMBL" id="QHC49915.1"/>
    </source>
</evidence>
<protein>
    <submittedName>
        <fullName evidence="2">Uncharacterized protein</fullName>
    </submittedName>
</protein>
<feature type="transmembrane region" description="Helical" evidence="1">
    <location>
        <begin position="401"/>
        <end position="424"/>
    </location>
</feature>
<dbReference type="AlphaFoldDB" id="A0A6I6SQZ5"/>
<accession>A0A6I6SQZ5</accession>
<keyword evidence="1" id="KW-1133">Transmembrane helix</keyword>
<keyword evidence="1" id="KW-0812">Transmembrane</keyword>
<keyword evidence="1" id="KW-0472">Membrane</keyword>
<organism evidence="2 3">
    <name type="scientific">Billgrantia tianxiuensis</name>
    <dbReference type="NCBI Taxonomy" id="2497861"/>
    <lineage>
        <taxon>Bacteria</taxon>
        <taxon>Pseudomonadati</taxon>
        <taxon>Pseudomonadota</taxon>
        <taxon>Gammaproteobacteria</taxon>
        <taxon>Oceanospirillales</taxon>
        <taxon>Halomonadaceae</taxon>
        <taxon>Billgrantia</taxon>
    </lineage>
</organism>
<dbReference type="KEGG" id="htx:EKK97_10255"/>
<name>A0A6I6SQZ5_9GAMM</name>
<evidence type="ECO:0000256" key="1">
    <source>
        <dbReference type="SAM" id="Phobius"/>
    </source>
</evidence>
<dbReference type="RefSeq" id="WP_159551645.1">
    <property type="nucleotide sequence ID" value="NZ_CP035042.1"/>
</dbReference>
<proteinExistence type="predicted"/>
<keyword evidence="3" id="KW-1185">Reference proteome</keyword>